<dbReference type="EMBL" id="JACHKT010000022">
    <property type="protein sequence ID" value="MBB6004302.1"/>
    <property type="molecule type" value="Genomic_DNA"/>
</dbReference>
<organism evidence="6 7">
    <name type="scientific">Arcicella rosea</name>
    <dbReference type="NCBI Taxonomy" id="502909"/>
    <lineage>
        <taxon>Bacteria</taxon>
        <taxon>Pseudomonadati</taxon>
        <taxon>Bacteroidota</taxon>
        <taxon>Cytophagia</taxon>
        <taxon>Cytophagales</taxon>
        <taxon>Flectobacillaceae</taxon>
        <taxon>Arcicella</taxon>
    </lineage>
</organism>
<dbReference type="PANTHER" id="PTHR34183:SF1">
    <property type="entry name" value="ENDOLYTIC PEPTIDOGLYCAN TRANSGLYCOSYLASE RLPA"/>
    <property type="match status" value="1"/>
</dbReference>
<dbReference type="Proteomes" id="UP000524404">
    <property type="component" value="Unassembled WGS sequence"/>
</dbReference>
<dbReference type="RefSeq" id="WP_184135222.1">
    <property type="nucleotide sequence ID" value="NZ_JACHKT010000022.1"/>
</dbReference>
<keyword evidence="7" id="KW-1185">Reference proteome</keyword>
<dbReference type="InterPro" id="IPR009009">
    <property type="entry name" value="RlpA-like_DPBB"/>
</dbReference>
<dbReference type="InterPro" id="IPR036908">
    <property type="entry name" value="RlpA-like_sf"/>
</dbReference>
<keyword evidence="2 3" id="KW-0961">Cell wall biogenesis/degradation</keyword>
<comment type="caution">
    <text evidence="6">The sequence shown here is derived from an EMBL/GenBank/DDBJ whole genome shotgun (WGS) entry which is preliminary data.</text>
</comment>
<dbReference type="GO" id="GO:0071555">
    <property type="term" value="P:cell wall organization"/>
    <property type="evidence" value="ECO:0007669"/>
    <property type="project" value="UniProtKB-KW"/>
</dbReference>
<keyword evidence="1 3" id="KW-0456">Lyase</keyword>
<dbReference type="EC" id="4.2.2.-" evidence="3"/>
<keyword evidence="6" id="KW-0449">Lipoprotein</keyword>
<dbReference type="Gene3D" id="2.40.40.10">
    <property type="entry name" value="RlpA-like domain"/>
    <property type="match status" value="1"/>
</dbReference>
<dbReference type="HAMAP" id="MF_02071">
    <property type="entry name" value="RlpA"/>
    <property type="match status" value="1"/>
</dbReference>
<dbReference type="AlphaFoldDB" id="A0A841EL24"/>
<dbReference type="InterPro" id="IPR012997">
    <property type="entry name" value="RplA"/>
</dbReference>
<evidence type="ECO:0000256" key="1">
    <source>
        <dbReference type="ARBA" id="ARBA00023239"/>
    </source>
</evidence>
<evidence type="ECO:0000256" key="3">
    <source>
        <dbReference type="HAMAP-Rule" id="MF_02071"/>
    </source>
</evidence>
<feature type="domain" description="RlpA-like protein double-psi beta-barrel" evidence="5">
    <location>
        <begin position="28"/>
        <end position="115"/>
    </location>
</feature>
<dbReference type="SUPFAM" id="SSF50685">
    <property type="entry name" value="Barwin-like endoglucanases"/>
    <property type="match status" value="1"/>
</dbReference>
<comment type="function">
    <text evidence="3">Lytic transglycosylase with a strong preference for naked glycan strands that lack stem peptides.</text>
</comment>
<dbReference type="CDD" id="cd22268">
    <property type="entry name" value="DPBB_RlpA-like"/>
    <property type="match status" value="1"/>
</dbReference>
<dbReference type="InterPro" id="IPR034718">
    <property type="entry name" value="RlpA"/>
</dbReference>
<name>A0A841EL24_9BACT</name>
<proteinExistence type="inferred from homology"/>
<dbReference type="NCBIfam" id="TIGR00413">
    <property type="entry name" value="rlpA"/>
    <property type="match status" value="1"/>
</dbReference>
<dbReference type="GO" id="GO:0000270">
    <property type="term" value="P:peptidoglycan metabolic process"/>
    <property type="evidence" value="ECO:0007669"/>
    <property type="project" value="UniProtKB-UniRule"/>
</dbReference>
<dbReference type="GO" id="GO:0008932">
    <property type="term" value="F:lytic endotransglycosylase activity"/>
    <property type="evidence" value="ECO:0007669"/>
    <property type="project" value="UniProtKB-UniRule"/>
</dbReference>
<protein>
    <recommendedName>
        <fullName evidence="3">Probable endolytic peptidoglycan transglycosylase RlpA</fullName>
        <ecNumber evidence="3">4.2.2.-</ecNumber>
    </recommendedName>
</protein>
<evidence type="ECO:0000259" key="5">
    <source>
        <dbReference type="Pfam" id="PF03330"/>
    </source>
</evidence>
<evidence type="ECO:0000313" key="7">
    <source>
        <dbReference type="Proteomes" id="UP000524404"/>
    </source>
</evidence>
<dbReference type="PANTHER" id="PTHR34183">
    <property type="entry name" value="ENDOLYTIC PEPTIDOGLYCAN TRANSGLYCOSYLASE RLPA"/>
    <property type="match status" value="1"/>
</dbReference>
<reference evidence="6 7" key="1">
    <citation type="submission" date="2020-08" db="EMBL/GenBank/DDBJ databases">
        <title>Functional genomics of gut bacteria from endangered species of beetles.</title>
        <authorList>
            <person name="Carlos-Shanley C."/>
        </authorList>
    </citation>
    <scope>NUCLEOTIDE SEQUENCE [LARGE SCALE GENOMIC DNA]</scope>
    <source>
        <strain evidence="6 7">S00070</strain>
    </source>
</reference>
<evidence type="ECO:0000313" key="6">
    <source>
        <dbReference type="EMBL" id="MBB6004302.1"/>
    </source>
</evidence>
<accession>A0A841EL24</accession>
<dbReference type="Pfam" id="PF03330">
    <property type="entry name" value="DPBB_1"/>
    <property type="match status" value="1"/>
</dbReference>
<gene>
    <name evidence="3" type="primary">rlpA</name>
    <name evidence="6" type="ORF">HNP25_002965</name>
</gene>
<evidence type="ECO:0000256" key="4">
    <source>
        <dbReference type="RuleBase" id="RU003495"/>
    </source>
</evidence>
<comment type="similarity">
    <text evidence="3 4">Belongs to the RlpA family.</text>
</comment>
<sequence length="187" mass="20281">MILKTVFLLFTATITAFTTPSKPKRTINGKISYYASKFEGRKTSSGQRYKANRRTAAHKSLPFGTLLEVTNKGNGNVTIVKVNDRGPHSRGRILDVSYAAAKDLGLLGSGTASVTIKVLSFGDGVVSLNEEEDVIPVGTDSTSTQQVSMVDILLSKKPMYMMVVKDSNGRIRLDSTAIRPLNLAIKE</sequence>
<evidence type="ECO:0000256" key="2">
    <source>
        <dbReference type="ARBA" id="ARBA00023316"/>
    </source>
</evidence>